<evidence type="ECO:0000256" key="1">
    <source>
        <dbReference type="ARBA" id="ARBA00007123"/>
    </source>
</evidence>
<dbReference type="GO" id="GO:0003899">
    <property type="term" value="F:DNA-directed RNA polymerase activity"/>
    <property type="evidence" value="ECO:0007669"/>
    <property type="project" value="UniProtKB-UniRule"/>
</dbReference>
<dbReference type="Proteomes" id="UP000178873">
    <property type="component" value="Unassembled WGS sequence"/>
</dbReference>
<comment type="catalytic activity">
    <reaction evidence="10 11">
        <text>RNA(n) + a ribonucleoside 5'-triphosphate = RNA(n+1) + diphosphate</text>
        <dbReference type="Rhea" id="RHEA:21248"/>
        <dbReference type="Rhea" id="RHEA-COMP:14527"/>
        <dbReference type="Rhea" id="RHEA-COMP:17342"/>
        <dbReference type="ChEBI" id="CHEBI:33019"/>
        <dbReference type="ChEBI" id="CHEBI:61557"/>
        <dbReference type="ChEBI" id="CHEBI:140395"/>
        <dbReference type="EC" id="2.7.7.6"/>
    </reaction>
</comment>
<dbReference type="InterPro" id="IPR036643">
    <property type="entry name" value="RNApol_insert_sf"/>
</dbReference>
<dbReference type="NCBIfam" id="TIGR02027">
    <property type="entry name" value="rpoA"/>
    <property type="match status" value="1"/>
</dbReference>
<evidence type="ECO:0000256" key="7">
    <source>
        <dbReference type="ARBA" id="ARBA00023163"/>
    </source>
</evidence>
<dbReference type="EC" id="2.7.7.6" evidence="2 11"/>
<dbReference type="InterPro" id="IPR011773">
    <property type="entry name" value="DNA-dir_RpoA"/>
</dbReference>
<proteinExistence type="inferred from homology"/>
<evidence type="ECO:0000256" key="3">
    <source>
        <dbReference type="ARBA" id="ARBA00015972"/>
    </source>
</evidence>
<dbReference type="InterPro" id="IPR011262">
    <property type="entry name" value="DNA-dir_RNA_pol_insert"/>
</dbReference>
<dbReference type="SUPFAM" id="SSF56553">
    <property type="entry name" value="Insert subdomain of RNA polymerase alpha subunit"/>
    <property type="match status" value="1"/>
</dbReference>
<gene>
    <name evidence="11" type="primary">rpoA</name>
    <name evidence="13" type="ORF">A2664_03465</name>
</gene>
<evidence type="ECO:0000256" key="8">
    <source>
        <dbReference type="ARBA" id="ARBA00032524"/>
    </source>
</evidence>
<dbReference type="AlphaFoldDB" id="A0A1G2M1Q1"/>
<dbReference type="GO" id="GO:0000428">
    <property type="term" value="C:DNA-directed RNA polymerase complex"/>
    <property type="evidence" value="ECO:0007669"/>
    <property type="project" value="UniProtKB-KW"/>
</dbReference>
<dbReference type="Pfam" id="PF01000">
    <property type="entry name" value="RNA_pol_A_bac"/>
    <property type="match status" value="1"/>
</dbReference>
<evidence type="ECO:0000313" key="13">
    <source>
        <dbReference type="EMBL" id="OHA17815.1"/>
    </source>
</evidence>
<reference evidence="13 14" key="1">
    <citation type="journal article" date="2016" name="Nat. Commun.">
        <title>Thousands of microbial genomes shed light on interconnected biogeochemical processes in an aquifer system.</title>
        <authorList>
            <person name="Anantharaman K."/>
            <person name="Brown C.T."/>
            <person name="Hug L.A."/>
            <person name="Sharon I."/>
            <person name="Castelle C.J."/>
            <person name="Probst A.J."/>
            <person name="Thomas B.C."/>
            <person name="Singh A."/>
            <person name="Wilkins M.J."/>
            <person name="Karaoz U."/>
            <person name="Brodie E.L."/>
            <person name="Williams K.H."/>
            <person name="Hubbard S.S."/>
            <person name="Banfield J.F."/>
        </authorList>
    </citation>
    <scope>NUCLEOTIDE SEQUENCE [LARGE SCALE GENOMIC DNA]</scope>
</reference>
<dbReference type="GO" id="GO:0046983">
    <property type="term" value="F:protein dimerization activity"/>
    <property type="evidence" value="ECO:0007669"/>
    <property type="project" value="InterPro"/>
</dbReference>
<dbReference type="CDD" id="cd06928">
    <property type="entry name" value="RNAP_alpha_NTD"/>
    <property type="match status" value="1"/>
</dbReference>
<evidence type="ECO:0000256" key="2">
    <source>
        <dbReference type="ARBA" id="ARBA00012418"/>
    </source>
</evidence>
<dbReference type="GO" id="GO:0003677">
    <property type="term" value="F:DNA binding"/>
    <property type="evidence" value="ECO:0007669"/>
    <property type="project" value="UniProtKB-UniRule"/>
</dbReference>
<dbReference type="GO" id="GO:0005737">
    <property type="term" value="C:cytoplasm"/>
    <property type="evidence" value="ECO:0007669"/>
    <property type="project" value="UniProtKB-ARBA"/>
</dbReference>
<dbReference type="HAMAP" id="MF_00059">
    <property type="entry name" value="RNApol_bact_RpoA"/>
    <property type="match status" value="1"/>
</dbReference>
<dbReference type="SUPFAM" id="SSF47789">
    <property type="entry name" value="C-terminal domain of RNA polymerase alpha subunit"/>
    <property type="match status" value="1"/>
</dbReference>
<dbReference type="Gene3D" id="3.30.1360.10">
    <property type="entry name" value="RNA polymerase, RBP11-like subunit"/>
    <property type="match status" value="1"/>
</dbReference>
<organism evidence="13 14">
    <name type="scientific">Candidatus Taylorbacteria bacterium RIFCSPHIGHO2_01_FULL_46_22b</name>
    <dbReference type="NCBI Taxonomy" id="1802301"/>
    <lineage>
        <taxon>Bacteria</taxon>
        <taxon>Candidatus Tayloriibacteriota</taxon>
    </lineage>
</organism>
<dbReference type="InterPro" id="IPR011263">
    <property type="entry name" value="DNA-dir_RNA_pol_RpoA/D/Rpb3"/>
</dbReference>
<keyword evidence="4 11" id="KW-0240">DNA-directed RNA polymerase</keyword>
<dbReference type="InterPro" id="IPR011260">
    <property type="entry name" value="RNAP_asu_C"/>
</dbReference>
<evidence type="ECO:0000256" key="9">
    <source>
        <dbReference type="ARBA" id="ARBA00033070"/>
    </source>
</evidence>
<name>A0A1G2M1Q1_9BACT</name>
<feature type="region of interest" description="Alpha C-terminal domain (alpha-CTD)" evidence="11">
    <location>
        <begin position="254"/>
        <end position="319"/>
    </location>
</feature>
<dbReference type="GO" id="GO:0006351">
    <property type="term" value="P:DNA-templated transcription"/>
    <property type="evidence" value="ECO:0007669"/>
    <property type="project" value="UniProtKB-UniRule"/>
</dbReference>
<dbReference type="EMBL" id="MHRF01000013">
    <property type="protein sequence ID" value="OHA17815.1"/>
    <property type="molecule type" value="Genomic_DNA"/>
</dbReference>
<evidence type="ECO:0000256" key="6">
    <source>
        <dbReference type="ARBA" id="ARBA00022695"/>
    </source>
</evidence>
<evidence type="ECO:0000256" key="4">
    <source>
        <dbReference type="ARBA" id="ARBA00022478"/>
    </source>
</evidence>
<comment type="subunit">
    <text evidence="11">Homodimer. The RNAP catalytic core consists of 2 alpha, 1 beta, 1 beta' and 1 omega subunit. When a sigma factor is associated with the core the holoenzyme is formed, which can initiate transcription.</text>
</comment>
<accession>A0A1G2M1Q1</accession>
<feature type="domain" description="DNA-directed RNA polymerase RpoA/D/Rpb3-type" evidence="12">
    <location>
        <begin position="16"/>
        <end position="224"/>
    </location>
</feature>
<keyword evidence="6 11" id="KW-0548">Nucleotidyltransferase</keyword>
<evidence type="ECO:0000256" key="10">
    <source>
        <dbReference type="ARBA" id="ARBA00048552"/>
    </source>
</evidence>
<comment type="function">
    <text evidence="11">DNA-dependent RNA polymerase catalyzes the transcription of DNA into RNA using the four ribonucleoside triphosphates as substrates.</text>
</comment>
<evidence type="ECO:0000259" key="12">
    <source>
        <dbReference type="SMART" id="SM00662"/>
    </source>
</evidence>
<dbReference type="Pfam" id="PF03118">
    <property type="entry name" value="RNA_pol_A_CTD"/>
    <property type="match status" value="1"/>
</dbReference>
<keyword evidence="5 11" id="KW-0808">Transferase</keyword>
<dbReference type="InterPro" id="IPR036603">
    <property type="entry name" value="RBP11-like"/>
</dbReference>
<dbReference type="FunFam" id="2.170.120.12:FF:000001">
    <property type="entry name" value="DNA-directed RNA polymerase subunit alpha"/>
    <property type="match status" value="1"/>
</dbReference>
<comment type="domain">
    <text evidence="11">The N-terminal domain is essential for RNAP assembly and basal transcription, whereas the C-terminal domain is involved in interaction with transcriptional regulators and with upstream promoter elements.</text>
</comment>
<evidence type="ECO:0000256" key="5">
    <source>
        <dbReference type="ARBA" id="ARBA00022679"/>
    </source>
</evidence>
<protein>
    <recommendedName>
        <fullName evidence="3 11">DNA-directed RNA polymerase subunit alpha</fullName>
        <shortName evidence="11">RNAP subunit alpha</shortName>
        <ecNumber evidence="2 11">2.7.7.6</ecNumber>
    </recommendedName>
    <alternativeName>
        <fullName evidence="9 11">RNA polymerase subunit alpha</fullName>
    </alternativeName>
    <alternativeName>
        <fullName evidence="8 11">Transcriptase subunit alpha</fullName>
    </alternativeName>
</protein>
<keyword evidence="7 11" id="KW-0804">Transcription</keyword>
<comment type="caution">
    <text evidence="13">The sequence shown here is derived from an EMBL/GenBank/DDBJ whole genome shotgun (WGS) entry which is preliminary data.</text>
</comment>
<dbReference type="NCBIfam" id="NF003519">
    <property type="entry name" value="PRK05182.2-5"/>
    <property type="match status" value="1"/>
</dbReference>
<evidence type="ECO:0000313" key="14">
    <source>
        <dbReference type="Proteomes" id="UP000178873"/>
    </source>
</evidence>
<dbReference type="SMART" id="SM00662">
    <property type="entry name" value="RPOLD"/>
    <property type="match status" value="1"/>
</dbReference>
<dbReference type="SUPFAM" id="SSF55257">
    <property type="entry name" value="RBP11-like subunits of RNA polymerase"/>
    <property type="match status" value="1"/>
</dbReference>
<feature type="region of interest" description="Alpha N-terminal domain (alpha-NTD)" evidence="11">
    <location>
        <begin position="1"/>
        <end position="243"/>
    </location>
</feature>
<dbReference type="STRING" id="1802301.A2664_03465"/>
<sequence length="319" mass="35257">MMLPSKPRIVSEDDFVGVYEIDNLYPGYGHTLGNSLRRIILSSLPGAAITSIKIDGINHEFSTIEGVKEDVVTLILNLKKVRLQMTTDEPQKISLKVKGPADASAGDLDVPGQVKVLNPKLHLASVTAKGKELAVEMTVERGLGYMSKETLQKDRVEIGNISLDAAFTPIRRVNYEVENMRVGNRTDFNRMKLHIETDGTITPHEALSKSIEIMVNQLKAIIGFKEEVLEVAPEPVAVKEDMSEKKISKETDPEILKTRVETLDLSQRTMHALTAANIRTVGGLVRKREEDILDIDGLGNKGVQEIKKALSAINLSLRE</sequence>
<evidence type="ECO:0000256" key="11">
    <source>
        <dbReference type="HAMAP-Rule" id="MF_00059"/>
    </source>
</evidence>
<dbReference type="Pfam" id="PF01193">
    <property type="entry name" value="RNA_pol_L"/>
    <property type="match status" value="1"/>
</dbReference>
<dbReference type="Gene3D" id="2.170.120.12">
    <property type="entry name" value="DNA-directed RNA polymerase, insert domain"/>
    <property type="match status" value="1"/>
</dbReference>
<comment type="similarity">
    <text evidence="1 11">Belongs to the RNA polymerase alpha chain family.</text>
</comment>
<dbReference type="Gene3D" id="1.10.150.20">
    <property type="entry name" value="5' to 3' exonuclease, C-terminal subdomain"/>
    <property type="match status" value="1"/>
</dbReference>